<dbReference type="EMBL" id="JAUTWS010000156">
    <property type="protein sequence ID" value="MDO9714051.1"/>
    <property type="molecule type" value="Genomic_DNA"/>
</dbReference>
<accession>A0ABT9ECU8</accession>
<evidence type="ECO:0000313" key="4">
    <source>
        <dbReference type="EMBL" id="MDO9714051.1"/>
    </source>
</evidence>
<evidence type="ECO:0000313" key="5">
    <source>
        <dbReference type="Proteomes" id="UP001243009"/>
    </source>
</evidence>
<dbReference type="Pfam" id="PF18914">
    <property type="entry name" value="DUF5666"/>
    <property type="match status" value="1"/>
</dbReference>
<feature type="region of interest" description="Disordered" evidence="1">
    <location>
        <begin position="399"/>
        <end position="444"/>
    </location>
</feature>
<evidence type="ECO:0000256" key="2">
    <source>
        <dbReference type="SAM" id="SignalP"/>
    </source>
</evidence>
<proteinExistence type="predicted"/>
<organism evidence="4 5">
    <name type="scientific">Paracraurococcus lichenis</name>
    <dbReference type="NCBI Taxonomy" id="3064888"/>
    <lineage>
        <taxon>Bacteria</taxon>
        <taxon>Pseudomonadati</taxon>
        <taxon>Pseudomonadota</taxon>
        <taxon>Alphaproteobacteria</taxon>
        <taxon>Acetobacterales</taxon>
        <taxon>Roseomonadaceae</taxon>
        <taxon>Paracraurococcus</taxon>
    </lineage>
</organism>
<keyword evidence="5" id="KW-1185">Reference proteome</keyword>
<keyword evidence="2" id="KW-0732">Signal</keyword>
<evidence type="ECO:0000256" key="1">
    <source>
        <dbReference type="SAM" id="MobiDB-lite"/>
    </source>
</evidence>
<comment type="caution">
    <text evidence="4">The sequence shown here is derived from an EMBL/GenBank/DDBJ whole genome shotgun (WGS) entry which is preliminary data.</text>
</comment>
<reference evidence="4 5" key="1">
    <citation type="submission" date="2023-08" db="EMBL/GenBank/DDBJ databases">
        <title>The draft genome sequence of Paracraurococcus sp. LOR1-02.</title>
        <authorList>
            <person name="Kingkaew E."/>
            <person name="Tanasupawat S."/>
        </authorList>
    </citation>
    <scope>NUCLEOTIDE SEQUENCE [LARGE SCALE GENOMIC DNA]</scope>
    <source>
        <strain evidence="4 5">LOR1-02</strain>
    </source>
</reference>
<name>A0ABT9ECU8_9PROT</name>
<feature type="compositionally biased region" description="Gly residues" evidence="1">
    <location>
        <begin position="418"/>
        <end position="444"/>
    </location>
</feature>
<feature type="domain" description="DUF5666" evidence="3">
    <location>
        <begin position="162"/>
        <end position="214"/>
    </location>
</feature>
<protein>
    <submittedName>
        <fullName evidence="4">DUF5666 domain-containing protein</fullName>
    </submittedName>
</protein>
<feature type="signal peptide" evidence="2">
    <location>
        <begin position="1"/>
        <end position="27"/>
    </location>
</feature>
<sequence>MTLADGLRRGAALLALVLLGSCGPARTDAPAPSTEAARGVCRIGPDGGPPLADRGIGGTGAPSQGARLADRGIGGTGIRPGMVQEADRGIGGTGIVAVITGFASICLGGREVALEEGVPVTVEGAASEAASLRAGQVAVVEAVGPGAALQARRVQVRYEVSGPVEAVEPGGLLRVMGQRVALTPETLGQRAPQVGQWVAVSGLRRPDGVVVATRLDRRLPGMVTVHGQVQREGGILRIGTLELRPGTAGAPSGIVTASGRYADGVLYLGNMVPDLVIADPAVYFGPGVGIVLFEAYSVDHGDRLRLGPGLEVAATAGLGAATPRRAVIELERREGGTLRATGLWENSQGHGGFGRGSIPGLGDRTGLSGPSLPGGRQGVPFEPAPVPNRMPSFDAPRDGIGGGRLGNGPFFSPERGSPGAGTFGSGGGPGGSPFGGGARGGPMH</sequence>
<evidence type="ECO:0000259" key="3">
    <source>
        <dbReference type="Pfam" id="PF18914"/>
    </source>
</evidence>
<feature type="chain" id="PRO_5045331565" evidence="2">
    <location>
        <begin position="28"/>
        <end position="444"/>
    </location>
</feature>
<gene>
    <name evidence="4" type="ORF">Q7A36_37465</name>
</gene>
<dbReference type="Proteomes" id="UP001243009">
    <property type="component" value="Unassembled WGS sequence"/>
</dbReference>
<dbReference type="InterPro" id="IPR043724">
    <property type="entry name" value="DUF5666"/>
</dbReference>
<dbReference type="RefSeq" id="WP_305108894.1">
    <property type="nucleotide sequence ID" value="NZ_JAUTWS010000156.1"/>
</dbReference>